<evidence type="ECO:0000313" key="3">
    <source>
        <dbReference type="Proteomes" id="UP001497744"/>
    </source>
</evidence>
<feature type="region of interest" description="Disordered" evidence="1">
    <location>
        <begin position="150"/>
        <end position="171"/>
    </location>
</feature>
<comment type="caution">
    <text evidence="2">The sequence shown here is derived from an EMBL/GenBank/DDBJ whole genome shotgun (WGS) entry which is preliminary data.</text>
</comment>
<dbReference type="AlphaFoldDB" id="A0AAV4LPM7"/>
<accession>A0AAV4LPM7</accession>
<name>A0AAV4LPM7_BABCB</name>
<organism evidence="2 3">
    <name type="scientific">Babesia caballi</name>
    <dbReference type="NCBI Taxonomy" id="5871"/>
    <lineage>
        <taxon>Eukaryota</taxon>
        <taxon>Sar</taxon>
        <taxon>Alveolata</taxon>
        <taxon>Apicomplexa</taxon>
        <taxon>Aconoidasida</taxon>
        <taxon>Piroplasmida</taxon>
        <taxon>Babesiidae</taxon>
        <taxon>Babesia</taxon>
    </lineage>
</organism>
<dbReference type="Proteomes" id="UP001497744">
    <property type="component" value="Unassembled WGS sequence"/>
</dbReference>
<gene>
    <name evidence="2" type="ORF">BcabD6B2_13180</name>
</gene>
<reference evidence="2 3" key="1">
    <citation type="submission" date="2021-06" db="EMBL/GenBank/DDBJ databases">
        <title>Genome sequence of Babesia caballi.</title>
        <authorList>
            <person name="Yamagishi J."/>
            <person name="Kidaka T."/>
            <person name="Ochi A."/>
        </authorList>
    </citation>
    <scope>NUCLEOTIDE SEQUENCE [LARGE SCALE GENOMIC DNA]</scope>
    <source>
        <strain evidence="2">USDA-D6B2</strain>
    </source>
</reference>
<evidence type="ECO:0000313" key="2">
    <source>
        <dbReference type="EMBL" id="GIX61883.1"/>
    </source>
</evidence>
<dbReference type="EMBL" id="BPLF01000001">
    <property type="protein sequence ID" value="GIX61883.1"/>
    <property type="molecule type" value="Genomic_DNA"/>
</dbReference>
<feature type="compositionally biased region" description="Basic and acidic residues" evidence="1">
    <location>
        <begin position="150"/>
        <end position="168"/>
    </location>
</feature>
<protein>
    <submittedName>
        <fullName evidence="2">Uncharacterized protein</fullName>
    </submittedName>
</protein>
<proteinExistence type="predicted"/>
<evidence type="ECO:0000256" key="1">
    <source>
        <dbReference type="SAM" id="MobiDB-lite"/>
    </source>
</evidence>
<keyword evidence="3" id="KW-1185">Reference proteome</keyword>
<dbReference type="RefSeq" id="XP_067713954.1">
    <property type="nucleotide sequence ID" value="XM_067857853.1"/>
</dbReference>
<dbReference type="GeneID" id="94193366"/>
<sequence>MLHKRTRERSGEIEPGDNKAVLGGVVDLLQQHGNVGRSQRRGEHDAYVAPPGAGNRLLHQHRDRLQRVAVDYHSVQRHRVGEQPASVVLALLQYVCHLGPLDVAVGTVEGGQRGVPVVAEDLRRVHAALQRPARLAGLHEPRDHVVHEVHVQPDDRGQVQRRGGDSRRRQGGGDAALLAGLVASGLQQGAVESALDGARLGHEELEEVKGQLELAREVADVQHPALPKADARRLHQPVRVARGDQRVLQARVPLRVLPEQLLHRAVHVVLLHAQRRRELRHCCAASARLHGILHVQLQLLQRQQLLSVQRRHQRDVALLADLQQQVDALGAAQARRRGLRLRPG</sequence>